<geneLocation type="plasmid" evidence="2">
    <name>pemeittgr7b</name>
</geneLocation>
<evidence type="ECO:0000313" key="2">
    <source>
        <dbReference type="Proteomes" id="UP000510721"/>
    </source>
</evidence>
<sequence length="63" mass="6837">MRDSTYLGPDGKEAMPPTDVEKVLEWDGRYYIDSSNHTVGETGGADTFVYKSDSGVVTTADFG</sequence>
<proteinExistence type="predicted"/>
<protein>
    <submittedName>
        <fullName evidence="1">Uncharacterized protein</fullName>
    </submittedName>
</protein>
<dbReference type="Proteomes" id="UP000510721">
    <property type="component" value="Plasmid pEmeITTGR7b"/>
</dbReference>
<name>A0A859QQR7_9HYPH</name>
<dbReference type="KEGG" id="emx:FKV68_23860"/>
<dbReference type="RefSeq" id="WP_180941995.1">
    <property type="nucleotide sequence ID" value="NZ_CP041240.1"/>
</dbReference>
<reference evidence="1 2" key="1">
    <citation type="submission" date="2019-06" db="EMBL/GenBank/DDBJ databases">
        <title>Complete genome sequence of Ensifer mexicanus ITTG R7 isolated from nodules of Acacia angustissima (Mill.) Kuntze.</title>
        <authorList>
            <person name="Rincon-Rosales R."/>
            <person name="Rogel M.A."/>
            <person name="Guerrero G."/>
            <person name="Rincon-Molina C.I."/>
            <person name="Lopez-Lopez A."/>
            <person name="Martinez-Romero E."/>
        </authorList>
    </citation>
    <scope>NUCLEOTIDE SEQUENCE [LARGE SCALE GENOMIC DNA]</scope>
    <source>
        <strain evidence="1 2">ITTG R7</strain>
        <plasmid evidence="2">pemeittgr7b</plasmid>
    </source>
</reference>
<accession>A0A859QQR7</accession>
<keyword evidence="1" id="KW-0614">Plasmid</keyword>
<evidence type="ECO:0000313" key="1">
    <source>
        <dbReference type="EMBL" id="QLL64457.1"/>
    </source>
</evidence>
<dbReference type="EMBL" id="CP041240">
    <property type="protein sequence ID" value="QLL64457.1"/>
    <property type="molecule type" value="Genomic_DNA"/>
</dbReference>
<gene>
    <name evidence="1" type="ORF">FKV68_23860</name>
</gene>
<organism evidence="1 2">
    <name type="scientific">Sinorhizobium mexicanum</name>
    <dbReference type="NCBI Taxonomy" id="375549"/>
    <lineage>
        <taxon>Bacteria</taxon>
        <taxon>Pseudomonadati</taxon>
        <taxon>Pseudomonadota</taxon>
        <taxon>Alphaproteobacteria</taxon>
        <taxon>Hyphomicrobiales</taxon>
        <taxon>Rhizobiaceae</taxon>
        <taxon>Sinorhizobium/Ensifer group</taxon>
        <taxon>Sinorhizobium</taxon>
    </lineage>
</organism>
<keyword evidence="2" id="KW-1185">Reference proteome</keyword>
<dbReference type="AlphaFoldDB" id="A0A859QQR7"/>